<dbReference type="GO" id="GO:0016579">
    <property type="term" value="P:protein deubiquitination"/>
    <property type="evidence" value="ECO:0007669"/>
    <property type="project" value="InterPro"/>
</dbReference>
<feature type="region of interest" description="Disordered" evidence="2">
    <location>
        <begin position="216"/>
        <end position="269"/>
    </location>
</feature>
<feature type="compositionally biased region" description="Polar residues" evidence="2">
    <location>
        <begin position="529"/>
        <end position="541"/>
    </location>
</feature>
<dbReference type="EC" id="3.4.19.12" evidence="1"/>
<dbReference type="InterPro" id="IPR050164">
    <property type="entry name" value="Peptidase_C19"/>
</dbReference>
<dbReference type="GO" id="GO:0005634">
    <property type="term" value="C:nucleus"/>
    <property type="evidence" value="ECO:0007669"/>
    <property type="project" value="TreeGrafter"/>
</dbReference>
<keyword evidence="3" id="KW-0472">Membrane</keyword>
<keyword evidence="6" id="KW-1185">Reference proteome</keyword>
<dbReference type="PROSITE" id="PS50235">
    <property type="entry name" value="USP_3"/>
    <property type="match status" value="1"/>
</dbReference>
<dbReference type="InterPro" id="IPR038765">
    <property type="entry name" value="Papain-like_cys_pep_sf"/>
</dbReference>
<dbReference type="GO" id="GO:0005829">
    <property type="term" value="C:cytosol"/>
    <property type="evidence" value="ECO:0007669"/>
    <property type="project" value="TreeGrafter"/>
</dbReference>
<dbReference type="InterPro" id="IPR001394">
    <property type="entry name" value="Peptidase_C19_UCH"/>
</dbReference>
<feature type="domain" description="USP" evidence="4">
    <location>
        <begin position="48"/>
        <end position="663"/>
    </location>
</feature>
<evidence type="ECO:0000259" key="4">
    <source>
        <dbReference type="PROSITE" id="PS50235"/>
    </source>
</evidence>
<dbReference type="GO" id="GO:0006508">
    <property type="term" value="P:proteolysis"/>
    <property type="evidence" value="ECO:0007669"/>
    <property type="project" value="UniProtKB-KW"/>
</dbReference>
<comment type="similarity">
    <text evidence="1">Belongs to the peptidase C19 family.</text>
</comment>
<dbReference type="GO" id="GO:0004843">
    <property type="term" value="F:cysteine-type deubiquitinase activity"/>
    <property type="evidence" value="ECO:0007669"/>
    <property type="project" value="UniProtKB-UniRule"/>
</dbReference>
<dbReference type="EMBL" id="CP063405">
    <property type="protein sequence ID" value="QSZ29084.1"/>
    <property type="molecule type" value="Genomic_DNA"/>
</dbReference>
<sequence length="669" mass="73670">MPDNQFTTLTYAAGASLAAITLIYVFAPTFLMDEQNESHNSKKKRVVVGLVNNANDCFINSVLQALAGLGDLRIYLIRETHRRGLDSPEVYTQIVEDPARQGLPAWKIEGLQKGLVTTGLKEMLDALNERPLYKKTISAGPFVTVLESAFKQRISRQQQDAQEFLQVVAERLCDEYHAGHRARDYARKSEAGTSAELGTLDESVVGESLGQFDLNDSAISSTNSPATKATAASSHSSENAGSTSSGLSQRGGEPNSDLDKEDEFPFEGGSESQIECLTCGFKPKPTQTTFCSLTLTVPQVTSTTLNACFDGMFKTEYIEDFKCEKCRLIHALKSLEEEYSRSASEKFKQKAQISIDKLQAAIETNPEEELLDVELPDLKFAPKRKIAKHVRITKFPKVMAIHLSRSIFDSRSTMKNSAKVTFPEQLPLGGLLDRRKYKLLSLVCHKGNHHSGHYESFRRQNVVAPFSTPNTFQPSAAYARSLTSTPPPLSMPHVNATRRDDGDDNTLSSTPELLSPTTASTSSLSNTNGRSSIDSSMNNKRLSGISPISASSIASSSKTARPTSAPRDSDSGSIRSLGRSARKTLSKVSSTMSRSSTAPSSPKLSPCNQESTRISFTKTVGTKRKKKTVERWWRISDEKIKECKTSEVLGMQKEVYMLFYELERGEEDS</sequence>
<feature type="compositionally biased region" description="Low complexity" evidence="2">
    <location>
        <begin position="220"/>
        <end position="237"/>
    </location>
</feature>
<protein>
    <recommendedName>
        <fullName evidence="1">Ubiquitin carboxyl-terminal hydrolase</fullName>
        <ecNumber evidence="1">3.4.19.12</ecNumber>
    </recommendedName>
</protein>
<keyword evidence="1" id="KW-0833">Ubl conjugation pathway</keyword>
<feature type="compositionally biased region" description="Polar residues" evidence="2">
    <location>
        <begin position="238"/>
        <end position="248"/>
    </location>
</feature>
<keyword evidence="3" id="KW-0812">Transmembrane</keyword>
<keyword evidence="1" id="KW-0788">Thiol protease</keyword>
<evidence type="ECO:0000256" key="2">
    <source>
        <dbReference type="SAM" id="MobiDB-lite"/>
    </source>
</evidence>
<dbReference type="OrthoDB" id="2248014at2759"/>
<accession>A0A8A3P030</accession>
<dbReference type="Pfam" id="PF00443">
    <property type="entry name" value="UCH"/>
    <property type="match status" value="1"/>
</dbReference>
<dbReference type="PROSITE" id="PS00973">
    <property type="entry name" value="USP_2"/>
    <property type="match status" value="1"/>
</dbReference>
<dbReference type="Gene3D" id="3.90.70.10">
    <property type="entry name" value="Cysteine proteinases"/>
    <property type="match status" value="1"/>
</dbReference>
<dbReference type="PANTHER" id="PTHR24006:SF904">
    <property type="entry name" value="UBIQUITIN CARBOXYL-TERMINAL HYDROLASE 16"/>
    <property type="match status" value="1"/>
</dbReference>
<organism evidence="5 6">
    <name type="scientific">Monilinia vaccinii-corymbosi</name>
    <dbReference type="NCBI Taxonomy" id="61207"/>
    <lineage>
        <taxon>Eukaryota</taxon>
        <taxon>Fungi</taxon>
        <taxon>Dikarya</taxon>
        <taxon>Ascomycota</taxon>
        <taxon>Pezizomycotina</taxon>
        <taxon>Leotiomycetes</taxon>
        <taxon>Helotiales</taxon>
        <taxon>Sclerotiniaceae</taxon>
        <taxon>Monilinia</taxon>
    </lineage>
</organism>
<comment type="catalytic activity">
    <reaction evidence="1">
        <text>Thiol-dependent hydrolysis of ester, thioester, amide, peptide and isopeptide bonds formed by the C-terminal Gly of ubiquitin (a 76-residue protein attached to proteins as an intracellular targeting signal).</text>
        <dbReference type="EC" id="3.4.19.12"/>
    </reaction>
</comment>
<reference evidence="5" key="1">
    <citation type="submission" date="2020-10" db="EMBL/GenBank/DDBJ databases">
        <title>Genome Sequence of Monilinia vaccinii-corymbosi Sheds Light on Mummy Berry Disease Infection of Blueberry and Mating Type.</title>
        <authorList>
            <person name="Yow A.G."/>
            <person name="Zhang Y."/>
            <person name="Bansal K."/>
            <person name="Eacker S.M."/>
            <person name="Sullivan S."/>
            <person name="Liachko I."/>
            <person name="Cubeta M.A."/>
            <person name="Rollins J.A."/>
            <person name="Ashrafi H."/>
        </authorList>
    </citation>
    <scope>NUCLEOTIDE SEQUENCE</scope>
    <source>
        <strain evidence="5">RL-1</strain>
    </source>
</reference>
<dbReference type="CDD" id="cd02662">
    <property type="entry name" value="Peptidase_C19F"/>
    <property type="match status" value="1"/>
</dbReference>
<dbReference type="PANTHER" id="PTHR24006">
    <property type="entry name" value="UBIQUITIN CARBOXYL-TERMINAL HYDROLASE"/>
    <property type="match status" value="1"/>
</dbReference>
<evidence type="ECO:0000256" key="1">
    <source>
        <dbReference type="RuleBase" id="RU366025"/>
    </source>
</evidence>
<dbReference type="AlphaFoldDB" id="A0A8A3P030"/>
<evidence type="ECO:0000313" key="6">
    <source>
        <dbReference type="Proteomes" id="UP000672032"/>
    </source>
</evidence>
<evidence type="ECO:0000313" key="5">
    <source>
        <dbReference type="EMBL" id="QSZ29084.1"/>
    </source>
</evidence>
<name>A0A8A3P030_9HELO</name>
<feature type="compositionally biased region" description="Low complexity" evidence="2">
    <location>
        <begin position="586"/>
        <end position="606"/>
    </location>
</feature>
<dbReference type="InterPro" id="IPR018200">
    <property type="entry name" value="USP_CS"/>
</dbReference>
<evidence type="ECO:0000256" key="3">
    <source>
        <dbReference type="SAM" id="Phobius"/>
    </source>
</evidence>
<feature type="region of interest" description="Disordered" evidence="2">
    <location>
        <begin position="480"/>
        <end position="613"/>
    </location>
</feature>
<feature type="transmembrane region" description="Helical" evidence="3">
    <location>
        <begin position="12"/>
        <end position="32"/>
    </location>
</feature>
<keyword evidence="3" id="KW-1133">Transmembrane helix</keyword>
<feature type="compositionally biased region" description="Low complexity" evidence="2">
    <location>
        <begin position="505"/>
        <end position="528"/>
    </location>
</feature>
<keyword evidence="1" id="KW-0645">Protease</keyword>
<proteinExistence type="inferred from homology"/>
<dbReference type="Proteomes" id="UP000672032">
    <property type="component" value="Chromosome 1"/>
</dbReference>
<feature type="compositionally biased region" description="Low complexity" evidence="2">
    <location>
        <begin position="543"/>
        <end position="557"/>
    </location>
</feature>
<dbReference type="SUPFAM" id="SSF54001">
    <property type="entry name" value="Cysteine proteinases"/>
    <property type="match status" value="1"/>
</dbReference>
<keyword evidence="1" id="KW-0378">Hydrolase</keyword>
<dbReference type="PROSITE" id="PS00972">
    <property type="entry name" value="USP_1"/>
    <property type="match status" value="1"/>
</dbReference>
<dbReference type="InterPro" id="IPR028889">
    <property type="entry name" value="USP"/>
</dbReference>
<gene>
    <name evidence="5" type="ORF">DSL72_003594</name>
</gene>